<evidence type="ECO:0000313" key="2">
    <source>
        <dbReference type="EMBL" id="NHQ87303.1"/>
    </source>
</evidence>
<evidence type="ECO:0000313" key="3">
    <source>
        <dbReference type="Proteomes" id="UP000712570"/>
    </source>
</evidence>
<comment type="caution">
    <text evidence="2">The sequence shown here is derived from an EMBL/GenBank/DDBJ whole genome shotgun (WGS) entry which is preliminary data.</text>
</comment>
<reference evidence="2 3" key="1">
    <citation type="submission" date="2020-03" db="EMBL/GenBank/DDBJ databases">
        <title>Draft genome sequence of environmentally isolated violet-colored cultures.</title>
        <authorList>
            <person name="Wilson H.S."/>
        </authorList>
    </citation>
    <scope>NUCLEOTIDE SEQUENCE [LARGE SCALE GENOMIC DNA]</scope>
    <source>
        <strain evidence="2 3">HSC-16F04</strain>
    </source>
</reference>
<evidence type="ECO:0000259" key="1">
    <source>
        <dbReference type="Pfam" id="PF06527"/>
    </source>
</evidence>
<proteinExistence type="predicted"/>
<dbReference type="EMBL" id="JAAOLX010000007">
    <property type="protein sequence ID" value="NHQ87303.1"/>
    <property type="molecule type" value="Genomic_DNA"/>
</dbReference>
<gene>
    <name evidence="2" type="ORF">HA050_14395</name>
</gene>
<sequence>MMNELVMATPDLLIRPCPTTTEGPTGYMFRLAETNFMRPRDLIEMGITLQPEVLLQHQLLPKEVLFPELHAYMARMHTLRSEQSAIWNQRYARFCPLCLIAEPVWQASWEVFFFDACPHHGVWLVDQCSTCGEHLDWHRDSLVRCKCGSDLREEKAEEAPWFVKRLSMVIEQGLLGKPLPDYPCAYPFAGLGPLQLQVLVRYLGAYLDPQAGPKPLKIRNAGLLEISWPITTLAAQILFEWPTGFDQAFTLLLKDAKSESATLRGIFDQAYDYIYKGAIRSSVFLPVREAFEAWMAEHWPNGANHRNRRLASSLLADMQWISGKAAQDQLGISRARLRFLIQHGELEGQEMITAAGRRRLMVRKDHFTQLEDKLAGEITMTKAMEVLGLPKVRLRRILKLLFPSARRVNDQLFLPWCISRQEVYYLVDLGEELPHIQVIEDSHITLWHVLKFWQWNADEVVSLIEAIRTGVIHILSVWGGTSGIACWVFDRADLKRWHTSLDNGRANWVTIPELAELLCVKQQVAYWLTQNGFIPSVKLGTLMHVGSRVKKKDIDRFLQTHIFGTEIADRIGRSPRKIMHMLADTNIYPLRGDSTESCRQAVYIKSDVLMRFLERYAVVSEDESAKLRGTTRKRKKAWERIIYENGTEISDPSHFRLD</sequence>
<dbReference type="Pfam" id="PF06527">
    <property type="entry name" value="TniQ"/>
    <property type="match status" value="1"/>
</dbReference>
<accession>A0ABX0L3U7</accession>
<name>A0ABX0L3U7_9NEIS</name>
<dbReference type="RefSeq" id="WP_166827485.1">
    <property type="nucleotide sequence ID" value="NZ_JAAOLX010000007.1"/>
</dbReference>
<dbReference type="InterPro" id="IPR009492">
    <property type="entry name" value="TniQ"/>
</dbReference>
<organism evidence="2 3">
    <name type="scientific">Iodobacter violaceini</name>
    <dbReference type="NCBI Taxonomy" id="3044271"/>
    <lineage>
        <taxon>Bacteria</taxon>
        <taxon>Pseudomonadati</taxon>
        <taxon>Pseudomonadota</taxon>
        <taxon>Betaproteobacteria</taxon>
        <taxon>Neisseriales</taxon>
        <taxon>Chitinibacteraceae</taxon>
        <taxon>Iodobacter</taxon>
    </lineage>
</organism>
<dbReference type="Proteomes" id="UP000712570">
    <property type="component" value="Unassembled WGS sequence"/>
</dbReference>
<keyword evidence="3" id="KW-1185">Reference proteome</keyword>
<feature type="domain" description="TniQ" evidence="1">
    <location>
        <begin position="14"/>
        <end position="123"/>
    </location>
</feature>
<protein>
    <recommendedName>
        <fullName evidence="1">TniQ domain-containing protein</fullName>
    </recommendedName>
</protein>